<evidence type="ECO:0000256" key="1">
    <source>
        <dbReference type="ARBA" id="ARBA00022679"/>
    </source>
</evidence>
<dbReference type="InterPro" id="IPR017255">
    <property type="entry name" value="AcTrfase_GNAT_prd"/>
</dbReference>
<evidence type="ECO:0000313" key="4">
    <source>
        <dbReference type="EMBL" id="PKV75235.1"/>
    </source>
</evidence>
<feature type="domain" description="N-acetyltransferase" evidence="3">
    <location>
        <begin position="2"/>
        <end position="148"/>
    </location>
</feature>
<name>A0A2N3V0U9_9BACT</name>
<keyword evidence="5" id="KW-1185">Reference proteome</keyword>
<dbReference type="InterPro" id="IPR000182">
    <property type="entry name" value="GNAT_dom"/>
</dbReference>
<gene>
    <name evidence="4" type="ORF">BD749_0173</name>
</gene>
<dbReference type="PANTHER" id="PTHR43072:SF51">
    <property type="entry name" value="ABC SUPERFAMILY TRANSPORT PROTEIN"/>
    <property type="match status" value="1"/>
</dbReference>
<dbReference type="EMBL" id="PJMU01000001">
    <property type="protein sequence ID" value="PKV75235.1"/>
    <property type="molecule type" value="Genomic_DNA"/>
</dbReference>
<accession>A0A2N3V0U9</accession>
<dbReference type="CDD" id="cd04301">
    <property type="entry name" value="NAT_SF"/>
    <property type="match status" value="1"/>
</dbReference>
<protein>
    <submittedName>
        <fullName evidence="4">Ribosomal-protein-alanine N-acetyltransferase</fullName>
    </submittedName>
</protein>
<evidence type="ECO:0000313" key="5">
    <source>
        <dbReference type="Proteomes" id="UP000233782"/>
    </source>
</evidence>
<dbReference type="InterPro" id="IPR016181">
    <property type="entry name" value="Acyl_CoA_acyltransferase"/>
</dbReference>
<dbReference type="RefSeq" id="WP_101442491.1">
    <property type="nucleotide sequence ID" value="NZ_PJMU01000001.1"/>
</dbReference>
<dbReference type="OrthoDB" id="5292888at2"/>
<evidence type="ECO:0000256" key="2">
    <source>
        <dbReference type="ARBA" id="ARBA00023315"/>
    </source>
</evidence>
<dbReference type="Proteomes" id="UP000233782">
    <property type="component" value="Unassembled WGS sequence"/>
</dbReference>
<dbReference type="SUPFAM" id="SSF55729">
    <property type="entry name" value="Acyl-CoA N-acyltransferases (Nat)"/>
    <property type="match status" value="1"/>
</dbReference>
<dbReference type="Gene3D" id="3.40.630.30">
    <property type="match status" value="1"/>
</dbReference>
<keyword evidence="1 4" id="KW-0808">Transferase</keyword>
<reference evidence="4 5" key="1">
    <citation type="submission" date="2017-12" db="EMBL/GenBank/DDBJ databases">
        <title>Genomic Encyclopedia of Type Strains, Phase III (KMG-III): the genomes of soil and plant-associated and newly described type strains.</title>
        <authorList>
            <person name="Whitman W."/>
        </authorList>
    </citation>
    <scope>NUCLEOTIDE SEQUENCE [LARGE SCALE GENOMIC DNA]</scope>
    <source>
        <strain evidence="4 5">LP43</strain>
    </source>
</reference>
<sequence>MVTIRKAELSDLKAVKTIDELLFGADSYPLFVLRQFYDTTGDYLLIAETGGQVAGYMISHLEQESRKGWLLSLGVLPAHRGKGIGQKLMAATIASLEAKGATMLYLTVHPANAAGISIYTRLGFVEREQVADYYLDGSPRLIMSKQLQS</sequence>
<organism evidence="4 5">
    <name type="scientific">Pontibacter ramchanderi</name>
    <dbReference type="NCBI Taxonomy" id="1179743"/>
    <lineage>
        <taxon>Bacteria</taxon>
        <taxon>Pseudomonadati</taxon>
        <taxon>Bacteroidota</taxon>
        <taxon>Cytophagia</taxon>
        <taxon>Cytophagales</taxon>
        <taxon>Hymenobacteraceae</taxon>
        <taxon>Pontibacter</taxon>
    </lineage>
</organism>
<dbReference type="PANTHER" id="PTHR43072">
    <property type="entry name" value="N-ACETYLTRANSFERASE"/>
    <property type="match status" value="1"/>
</dbReference>
<dbReference type="PROSITE" id="PS51186">
    <property type="entry name" value="GNAT"/>
    <property type="match status" value="1"/>
</dbReference>
<keyword evidence="2" id="KW-0012">Acyltransferase</keyword>
<dbReference type="GO" id="GO:0016747">
    <property type="term" value="F:acyltransferase activity, transferring groups other than amino-acyl groups"/>
    <property type="evidence" value="ECO:0007669"/>
    <property type="project" value="InterPro"/>
</dbReference>
<evidence type="ECO:0000259" key="3">
    <source>
        <dbReference type="PROSITE" id="PS51186"/>
    </source>
</evidence>
<dbReference type="AlphaFoldDB" id="A0A2N3V0U9"/>
<dbReference type="Pfam" id="PF00583">
    <property type="entry name" value="Acetyltransf_1"/>
    <property type="match status" value="1"/>
</dbReference>
<proteinExistence type="predicted"/>
<dbReference type="PIRSF" id="PIRSF037663">
    <property type="entry name" value="Acetyltransf_GNAT_prd"/>
    <property type="match status" value="1"/>
</dbReference>
<comment type="caution">
    <text evidence="4">The sequence shown here is derived from an EMBL/GenBank/DDBJ whole genome shotgun (WGS) entry which is preliminary data.</text>
</comment>